<dbReference type="Pfam" id="PF17966">
    <property type="entry name" value="Muc_B2"/>
    <property type="match status" value="1"/>
</dbReference>
<sequence>MKMPIIRVDADHPNELVDPSAYSRQINFVVKYDGAGELTPKDNVQTIDFKRTVTASPITGKIIEDGKYTTPWQSDQESFSDVVVPVVPGYHADKKMINGIKSVDSIEKTVNYASNGRIIPVDPDNKELKDVKQPIYKTSATDATQVESGILLPKVKGYNCNYYARRSRQGYQGNL</sequence>
<dbReference type="EMBL" id="CP017982">
    <property type="protein sequence ID" value="AYE61788.1"/>
    <property type="molecule type" value="Genomic_DNA"/>
</dbReference>
<dbReference type="InterPro" id="IPR041495">
    <property type="entry name" value="Mub_B2"/>
</dbReference>
<name>A0A386REU9_LACHE</name>
<evidence type="ECO:0000313" key="3">
    <source>
        <dbReference type="Proteomes" id="UP000267794"/>
    </source>
</evidence>
<dbReference type="AlphaFoldDB" id="A0A386REU9"/>
<accession>A0A386REU9</accession>
<dbReference type="RefSeq" id="WP_120357487.1">
    <property type="nucleotide sequence ID" value="NZ_CP017982.1"/>
</dbReference>
<evidence type="ECO:0000259" key="1">
    <source>
        <dbReference type="Pfam" id="PF17966"/>
    </source>
</evidence>
<dbReference type="Gene3D" id="2.60.40.4300">
    <property type="match status" value="1"/>
</dbReference>
<proteinExistence type="predicted"/>
<protein>
    <submittedName>
        <fullName evidence="2">Putative surface protein</fullName>
    </submittedName>
</protein>
<gene>
    <name evidence="2" type="ORF">BC335_1347</name>
</gene>
<evidence type="ECO:0000313" key="2">
    <source>
        <dbReference type="EMBL" id="AYE61788.1"/>
    </source>
</evidence>
<organism evidence="2 3">
    <name type="scientific">Lactobacillus helveticus</name>
    <name type="common">Lactobacillus suntoryeus</name>
    <dbReference type="NCBI Taxonomy" id="1587"/>
    <lineage>
        <taxon>Bacteria</taxon>
        <taxon>Bacillati</taxon>
        <taxon>Bacillota</taxon>
        <taxon>Bacilli</taxon>
        <taxon>Lactobacillales</taxon>
        <taxon>Lactobacillaceae</taxon>
        <taxon>Lactobacillus</taxon>
    </lineage>
</organism>
<reference evidence="2 3" key="1">
    <citation type="submission" date="2016-10" db="EMBL/GenBank/DDBJ databases">
        <title>Complete genomic sequencing of Lactobacillus helveticus LH99 and comparative genome analysis.</title>
        <authorList>
            <person name="Li N."/>
            <person name="You C."/>
            <person name="Liu Z."/>
        </authorList>
    </citation>
    <scope>NUCLEOTIDE SEQUENCE [LARGE SCALE GENOMIC DNA]</scope>
    <source>
        <strain evidence="2 3">LH99</strain>
    </source>
</reference>
<dbReference type="Proteomes" id="UP000267794">
    <property type="component" value="Chromosome"/>
</dbReference>
<feature type="domain" description="Mub B2-like" evidence="1">
    <location>
        <begin position="19"/>
        <end position="115"/>
    </location>
</feature>